<dbReference type="PANTHER" id="PTHR42695:SF5">
    <property type="entry name" value="GLUTAMINE AMIDOTRANSFERASE YLR126C-RELATED"/>
    <property type="match status" value="1"/>
</dbReference>
<dbReference type="GO" id="GO:0003922">
    <property type="term" value="F:GMP synthase (glutamine-hydrolyzing) activity"/>
    <property type="evidence" value="ECO:0007669"/>
    <property type="project" value="UniProtKB-EC"/>
</dbReference>
<proteinExistence type="predicted"/>
<dbReference type="EC" id="6.3.5.2" evidence="2"/>
<reference evidence="2 3" key="1">
    <citation type="submission" date="2017-09" db="EMBL/GenBank/DDBJ databases">
        <title>FDA dAtabase for Regulatory Grade micrObial Sequences (FDA-ARGOS): Supporting development and validation of Infectious Disease Dx tests.</title>
        <authorList>
            <person name="Minogue T."/>
            <person name="Wolcott M."/>
            <person name="Wasieloski L."/>
            <person name="Aguilar W."/>
            <person name="Moore D."/>
            <person name="Tallon L."/>
            <person name="Sadzewicz L."/>
            <person name="Ott S."/>
            <person name="Zhao X."/>
            <person name="Nagaraj S."/>
            <person name="Vavikolanu K."/>
            <person name="Aluvathingal J."/>
            <person name="Nadendla S."/>
            <person name="Sichtig H."/>
        </authorList>
    </citation>
    <scope>NUCLEOTIDE SEQUENCE [LARGE SCALE GENOMIC DNA]</scope>
    <source>
        <strain evidence="2 3">FDAARGOS_392</strain>
    </source>
</reference>
<dbReference type="SUPFAM" id="SSF52317">
    <property type="entry name" value="Class I glutamine amidotransferase-like"/>
    <property type="match status" value="1"/>
</dbReference>
<dbReference type="PANTHER" id="PTHR42695">
    <property type="entry name" value="GLUTAMINE AMIDOTRANSFERASE YLR126C-RELATED"/>
    <property type="match status" value="1"/>
</dbReference>
<dbReference type="PRINTS" id="PR00096">
    <property type="entry name" value="GATASE"/>
</dbReference>
<evidence type="ECO:0000313" key="2">
    <source>
        <dbReference type="EMBL" id="ATF92518.1"/>
    </source>
</evidence>
<dbReference type="InterPro" id="IPR044992">
    <property type="entry name" value="ChyE-like"/>
</dbReference>
<dbReference type="RefSeq" id="WP_096754050.1">
    <property type="nucleotide sequence ID" value="NZ_CP023525.1"/>
</dbReference>
<dbReference type="CDD" id="cd01741">
    <property type="entry name" value="GATase1_1"/>
    <property type="match status" value="1"/>
</dbReference>
<feature type="domain" description="Glutamine amidotransferase" evidence="1">
    <location>
        <begin position="32"/>
        <end position="198"/>
    </location>
</feature>
<dbReference type="PROSITE" id="PS51273">
    <property type="entry name" value="GATASE_TYPE_1"/>
    <property type="match status" value="1"/>
</dbReference>
<sequence length="239" mass="26006">MSQRLPVLLVQMGRPPEEIQQAVGDQPAWFEQALKHPDVELKIVRPFLGESLPAPESFQAAVISGSWSMVTEHEAWSERTAEWVKTVVAVGTPLFGVCYGHQLMAYALGGKVDYHPQGSEVGQLPVALTEAGRDDPVLSHLPESFPVFLSHAQSVLTLPPGAVCLASSAHDPHQIIRYTPNALSVQFHPEFTATVMNKIIASRSEQASLRRENKQALSNDVSATSGARAILQRFVLPSA</sequence>
<organism evidence="2 3">
    <name type="scientific">Cedecea neteri</name>
    <dbReference type="NCBI Taxonomy" id="158822"/>
    <lineage>
        <taxon>Bacteria</taxon>
        <taxon>Pseudomonadati</taxon>
        <taxon>Pseudomonadota</taxon>
        <taxon>Gammaproteobacteria</taxon>
        <taxon>Enterobacterales</taxon>
        <taxon>Enterobacteriaceae</taxon>
        <taxon>Cedecea</taxon>
    </lineage>
</organism>
<protein>
    <submittedName>
        <fullName evidence="2">GMP synthase</fullName>
        <ecNumber evidence="2">6.3.5.2</ecNumber>
    </submittedName>
</protein>
<keyword evidence="2" id="KW-0436">Ligase</keyword>
<dbReference type="AlphaFoldDB" id="A0A291DY47"/>
<dbReference type="GO" id="GO:0005829">
    <property type="term" value="C:cytosol"/>
    <property type="evidence" value="ECO:0007669"/>
    <property type="project" value="TreeGrafter"/>
</dbReference>
<dbReference type="InterPro" id="IPR017926">
    <property type="entry name" value="GATASE"/>
</dbReference>
<dbReference type="EMBL" id="CP023525">
    <property type="protein sequence ID" value="ATF92518.1"/>
    <property type="molecule type" value="Genomic_DNA"/>
</dbReference>
<dbReference type="NCBIfam" id="NF006562">
    <property type="entry name" value="PRK09065.1"/>
    <property type="match status" value="1"/>
</dbReference>
<gene>
    <name evidence="2" type="ORF">CO704_10675</name>
</gene>
<dbReference type="Proteomes" id="UP000217979">
    <property type="component" value="Chromosome"/>
</dbReference>
<name>A0A291DY47_9ENTR</name>
<dbReference type="Pfam" id="PF00117">
    <property type="entry name" value="GATase"/>
    <property type="match status" value="1"/>
</dbReference>
<dbReference type="InterPro" id="IPR029062">
    <property type="entry name" value="Class_I_gatase-like"/>
</dbReference>
<dbReference type="Gene3D" id="3.40.50.880">
    <property type="match status" value="1"/>
</dbReference>
<evidence type="ECO:0000259" key="1">
    <source>
        <dbReference type="Pfam" id="PF00117"/>
    </source>
</evidence>
<accession>A0A291DY47</accession>
<evidence type="ECO:0000313" key="3">
    <source>
        <dbReference type="Proteomes" id="UP000217979"/>
    </source>
</evidence>